<gene>
    <name evidence="4" type="ORF">E4663_01490</name>
</gene>
<dbReference type="PROSITE" id="PS50110">
    <property type="entry name" value="RESPONSE_REGULATORY"/>
    <property type="match status" value="1"/>
</dbReference>
<dbReference type="Pfam" id="PF00072">
    <property type="entry name" value="Response_reg"/>
    <property type="match status" value="1"/>
</dbReference>
<dbReference type="STRING" id="192814.GCA_900166575_00595"/>
<evidence type="ECO:0000313" key="4">
    <source>
        <dbReference type="EMBL" id="TGB03704.1"/>
    </source>
</evidence>
<dbReference type="PANTHER" id="PTHR37299:SF1">
    <property type="entry name" value="STAGE 0 SPORULATION PROTEIN A HOMOLOG"/>
    <property type="match status" value="1"/>
</dbReference>
<evidence type="ECO:0000313" key="5">
    <source>
        <dbReference type="Proteomes" id="UP000297982"/>
    </source>
</evidence>
<dbReference type="RefSeq" id="WP_135326418.1">
    <property type="nucleotide sequence ID" value="NZ_SRJC01000001.1"/>
</dbReference>
<reference evidence="4 5" key="1">
    <citation type="journal article" date="2003" name="Int. J. Syst. Evol. Microbiol.">
        <title>Halobacillus salinus sp. nov., isolated from a salt lake on the coast of the East Sea in Korea.</title>
        <authorList>
            <person name="Yoon J.H."/>
            <person name="Kang K.H."/>
            <person name="Park Y.H."/>
        </authorList>
    </citation>
    <scope>NUCLEOTIDE SEQUENCE [LARGE SCALE GENOMIC DNA]</scope>
    <source>
        <strain evidence="4 5">HSL-3</strain>
    </source>
</reference>
<dbReference type="Proteomes" id="UP000297982">
    <property type="component" value="Unassembled WGS sequence"/>
</dbReference>
<dbReference type="SMART" id="SM00850">
    <property type="entry name" value="LytTR"/>
    <property type="match status" value="1"/>
</dbReference>
<dbReference type="InterPro" id="IPR007492">
    <property type="entry name" value="LytTR_DNA-bd_dom"/>
</dbReference>
<dbReference type="InterPro" id="IPR011006">
    <property type="entry name" value="CheY-like_superfamily"/>
</dbReference>
<dbReference type="SUPFAM" id="SSF52172">
    <property type="entry name" value="CheY-like"/>
    <property type="match status" value="1"/>
</dbReference>
<dbReference type="GO" id="GO:0003677">
    <property type="term" value="F:DNA binding"/>
    <property type="evidence" value="ECO:0007669"/>
    <property type="project" value="InterPro"/>
</dbReference>
<feature type="modified residue" description="4-aspartylphosphate" evidence="1">
    <location>
        <position position="56"/>
    </location>
</feature>
<organism evidence="4 5">
    <name type="scientific">Halobacillus salinus</name>
    <dbReference type="NCBI Taxonomy" id="192814"/>
    <lineage>
        <taxon>Bacteria</taxon>
        <taxon>Bacillati</taxon>
        <taxon>Bacillota</taxon>
        <taxon>Bacilli</taxon>
        <taxon>Bacillales</taxon>
        <taxon>Bacillaceae</taxon>
        <taxon>Halobacillus</taxon>
    </lineage>
</organism>
<evidence type="ECO:0000256" key="1">
    <source>
        <dbReference type="PROSITE-ProRule" id="PRU00169"/>
    </source>
</evidence>
<comment type="caution">
    <text evidence="4">The sequence shown here is derived from an EMBL/GenBank/DDBJ whole genome shotgun (WGS) entry which is preliminary data.</text>
</comment>
<dbReference type="InterPro" id="IPR046947">
    <property type="entry name" value="LytR-like"/>
</dbReference>
<dbReference type="AlphaFoldDB" id="A0A4Z0H1E4"/>
<dbReference type="Gene3D" id="2.40.50.1020">
    <property type="entry name" value="LytTr DNA-binding domain"/>
    <property type="match status" value="1"/>
</dbReference>
<feature type="domain" description="Response regulatory" evidence="2">
    <location>
        <begin position="5"/>
        <end position="119"/>
    </location>
</feature>
<protein>
    <submittedName>
        <fullName evidence="4">Response regulator transcription factor</fullName>
    </submittedName>
</protein>
<dbReference type="EMBL" id="SRJC01000001">
    <property type="protein sequence ID" value="TGB03704.1"/>
    <property type="molecule type" value="Genomic_DNA"/>
</dbReference>
<sequence>MIGATVVIAEDHNDAREILREFVNLHSDFTVVGEVESGSELLQAVNELEPDLLMVDINMPRMNGVDAVKECLEVYKDLSFIFVTAYDDYAVEAFNLQAVDYVVKPVHKKRVFSALEKAKLSIKQQRHRWNQKVEVKFGREIYFIDLDHILFVEKIARKLYIHTHHEVYETIDTLEHFEKQLNDDFFKSHRSCFVNVHHLTSIKISGKSYLGYFSGYDKPAPISKQRIEELKRKVKQSM</sequence>
<dbReference type="PROSITE" id="PS50930">
    <property type="entry name" value="HTH_LYTTR"/>
    <property type="match status" value="1"/>
</dbReference>
<dbReference type="GO" id="GO:0000156">
    <property type="term" value="F:phosphorelay response regulator activity"/>
    <property type="evidence" value="ECO:0007669"/>
    <property type="project" value="InterPro"/>
</dbReference>
<dbReference type="PANTHER" id="PTHR37299">
    <property type="entry name" value="TRANSCRIPTIONAL REGULATOR-RELATED"/>
    <property type="match status" value="1"/>
</dbReference>
<keyword evidence="5" id="KW-1185">Reference proteome</keyword>
<feature type="domain" description="HTH LytTR-type" evidence="3">
    <location>
        <begin position="133"/>
        <end position="236"/>
    </location>
</feature>
<dbReference type="SMART" id="SM00448">
    <property type="entry name" value="REC"/>
    <property type="match status" value="1"/>
</dbReference>
<name>A0A4Z0H1E4_9BACI</name>
<accession>A0A4Z0H1E4</accession>
<proteinExistence type="predicted"/>
<dbReference type="InterPro" id="IPR001789">
    <property type="entry name" value="Sig_transdc_resp-reg_receiver"/>
</dbReference>
<evidence type="ECO:0000259" key="3">
    <source>
        <dbReference type="PROSITE" id="PS50930"/>
    </source>
</evidence>
<dbReference type="Pfam" id="PF04397">
    <property type="entry name" value="LytTR"/>
    <property type="match status" value="1"/>
</dbReference>
<dbReference type="Gene3D" id="3.40.50.2300">
    <property type="match status" value="1"/>
</dbReference>
<keyword evidence="1" id="KW-0597">Phosphoprotein</keyword>
<evidence type="ECO:0000259" key="2">
    <source>
        <dbReference type="PROSITE" id="PS50110"/>
    </source>
</evidence>